<accession>A0ABR9Z769</accession>
<evidence type="ECO:0000313" key="2">
    <source>
        <dbReference type="EMBL" id="MBF4374127.1"/>
    </source>
</evidence>
<dbReference type="Proteomes" id="UP000726136">
    <property type="component" value="Unassembled WGS sequence"/>
</dbReference>
<dbReference type="RefSeq" id="WP_194663733.1">
    <property type="nucleotide sequence ID" value="NZ_RDPI01000016.1"/>
</dbReference>
<dbReference type="EMBL" id="RDPI01000016">
    <property type="protein sequence ID" value="MBF4374127.1"/>
    <property type="molecule type" value="Genomic_DNA"/>
</dbReference>
<keyword evidence="1" id="KW-0732">Signal</keyword>
<gene>
    <name evidence="2" type="ORF">EAY46_13715</name>
</gene>
<proteinExistence type="predicted"/>
<feature type="chain" id="PRO_5046147998" evidence="1">
    <location>
        <begin position="40"/>
        <end position="116"/>
    </location>
</feature>
<feature type="signal peptide" evidence="1">
    <location>
        <begin position="1"/>
        <end position="39"/>
    </location>
</feature>
<reference evidence="2 3" key="1">
    <citation type="journal article" date="2021" name="PeerJ">
        <title>Analysis of 44 Vibrio anguillarum genomes reveals high genetic diversity.</title>
        <authorList>
            <person name="Hansen M.J."/>
            <person name="Dalsgaard I."/>
        </authorList>
    </citation>
    <scope>NUCLEOTIDE SEQUENCE [LARGE SCALE GENOMIC DNA]</scope>
    <source>
        <strain evidence="2 3">040915-1/1B</strain>
    </source>
</reference>
<keyword evidence="3" id="KW-1185">Reference proteome</keyword>
<protein>
    <submittedName>
        <fullName evidence="2">Uncharacterized protein</fullName>
    </submittedName>
</protein>
<evidence type="ECO:0000313" key="3">
    <source>
        <dbReference type="Proteomes" id="UP000726136"/>
    </source>
</evidence>
<organism evidence="2 3">
    <name type="scientific">Vibrio anguillarum</name>
    <name type="common">Listonella anguillarum</name>
    <dbReference type="NCBI Taxonomy" id="55601"/>
    <lineage>
        <taxon>Bacteria</taxon>
        <taxon>Pseudomonadati</taxon>
        <taxon>Pseudomonadota</taxon>
        <taxon>Gammaproteobacteria</taxon>
        <taxon>Vibrionales</taxon>
        <taxon>Vibrionaceae</taxon>
        <taxon>Vibrio</taxon>
    </lineage>
</organism>
<name>A0ABR9Z769_VIBAN</name>
<comment type="caution">
    <text evidence="2">The sequence shown here is derived from an EMBL/GenBank/DDBJ whole genome shotgun (WGS) entry which is preliminary data.</text>
</comment>
<evidence type="ECO:0000256" key="1">
    <source>
        <dbReference type="SAM" id="SignalP"/>
    </source>
</evidence>
<sequence length="116" mass="11939">MSNKQRSVLLKDKVKAAFNNTKGAYFFAATALVSNSAMAFTKPAAGAAGYDLYTLVIENGLQGVPGFVGGAWLIAQAGQMMKESVWKAGLQAVGGAAIIKADAVLPTLGAMITNLS</sequence>